<dbReference type="InterPro" id="IPR036736">
    <property type="entry name" value="ACP-like_sf"/>
</dbReference>
<reference evidence="1 2" key="1">
    <citation type="submission" date="2013-08" db="EMBL/GenBank/DDBJ databases">
        <title>An opportunistic ruminal bacterium that causes liver abscesses in cattle.</title>
        <authorList>
            <person name="Benahmed F.H."/>
            <person name="Rasmussen M."/>
            <person name="Harbottle H."/>
            <person name="Soppet D."/>
            <person name="Nagaraja T.G."/>
            <person name="Davidson M."/>
        </authorList>
    </citation>
    <scope>NUCLEOTIDE SEQUENCE [LARGE SCALE GENOMIC DNA]</scope>
    <source>
        <strain evidence="1 2">B35</strain>
    </source>
</reference>
<dbReference type="SUPFAM" id="SSF47336">
    <property type="entry name" value="ACP-like"/>
    <property type="match status" value="1"/>
</dbReference>
<dbReference type="InterPro" id="IPR009081">
    <property type="entry name" value="PP-bd_ACP"/>
</dbReference>
<dbReference type="RefSeq" id="WP_039120887.1">
    <property type="nucleotide sequence ID" value="NZ_AOJP01000016.1"/>
</dbReference>
<protein>
    <submittedName>
        <fullName evidence="1">Uncharacterized protein</fullName>
    </submittedName>
</protein>
<gene>
    <name evidence="1" type="ORF">C095_00345</name>
</gene>
<dbReference type="PATRIC" id="fig|1226633.4.peg.62"/>
<organism evidence="1 2">
    <name type="scientific">Fusobacterium necrophorum subsp. funduliforme B35</name>
    <dbReference type="NCBI Taxonomy" id="1226633"/>
    <lineage>
        <taxon>Bacteria</taxon>
        <taxon>Fusobacteriati</taxon>
        <taxon>Fusobacteriota</taxon>
        <taxon>Fusobacteriia</taxon>
        <taxon>Fusobacteriales</taxon>
        <taxon>Fusobacteriaceae</taxon>
        <taxon>Fusobacterium</taxon>
    </lineage>
</organism>
<dbReference type="Pfam" id="PF00550">
    <property type="entry name" value="PP-binding"/>
    <property type="match status" value="1"/>
</dbReference>
<dbReference type="PROSITE" id="PS50075">
    <property type="entry name" value="CARRIER"/>
    <property type="match status" value="1"/>
</dbReference>
<name>A0A017H331_9FUSO</name>
<dbReference type="EMBL" id="AUZI01000004">
    <property type="protein sequence ID" value="KID50365.1"/>
    <property type="molecule type" value="Genomic_DNA"/>
</dbReference>
<dbReference type="AlphaFoldDB" id="A0A017H331"/>
<proteinExistence type="predicted"/>
<accession>A0A017H331</accession>
<evidence type="ECO:0000313" key="1">
    <source>
        <dbReference type="EMBL" id="KID50365.1"/>
    </source>
</evidence>
<dbReference type="Gene3D" id="1.10.1200.10">
    <property type="entry name" value="ACP-like"/>
    <property type="match status" value="1"/>
</dbReference>
<sequence>MNIFDLKEIVFKVIGKEITINDENTLLSDLDIDSLSFLEIIVEIEQEKGKEFPDMQIFECKTVKDLINFINTNN</sequence>
<dbReference type="Proteomes" id="UP000031184">
    <property type="component" value="Unassembled WGS sequence"/>
</dbReference>
<evidence type="ECO:0000313" key="2">
    <source>
        <dbReference type="Proteomes" id="UP000031184"/>
    </source>
</evidence>
<comment type="caution">
    <text evidence="1">The sequence shown here is derived from an EMBL/GenBank/DDBJ whole genome shotgun (WGS) entry which is preliminary data.</text>
</comment>